<evidence type="ECO:0000313" key="1">
    <source>
        <dbReference type="EMBL" id="CAF2231501.1"/>
    </source>
</evidence>
<organism evidence="1">
    <name type="scientific">Brassica napus</name>
    <name type="common">Rape</name>
    <dbReference type="NCBI Taxonomy" id="3708"/>
    <lineage>
        <taxon>Eukaryota</taxon>
        <taxon>Viridiplantae</taxon>
        <taxon>Streptophyta</taxon>
        <taxon>Embryophyta</taxon>
        <taxon>Tracheophyta</taxon>
        <taxon>Spermatophyta</taxon>
        <taxon>Magnoliopsida</taxon>
        <taxon>eudicotyledons</taxon>
        <taxon>Gunneridae</taxon>
        <taxon>Pentapetalae</taxon>
        <taxon>rosids</taxon>
        <taxon>malvids</taxon>
        <taxon>Brassicales</taxon>
        <taxon>Brassicaceae</taxon>
        <taxon>Brassiceae</taxon>
        <taxon>Brassica</taxon>
    </lineage>
</organism>
<gene>
    <name evidence="1" type="ORF">DARMORV10_A08P11930.1</name>
</gene>
<dbReference type="AlphaFoldDB" id="A0A816ZS82"/>
<dbReference type="Proteomes" id="UP001295469">
    <property type="component" value="Chromosome A08"/>
</dbReference>
<dbReference type="EMBL" id="HG994362">
    <property type="protein sequence ID" value="CAF2231501.1"/>
    <property type="molecule type" value="Genomic_DNA"/>
</dbReference>
<protein>
    <submittedName>
        <fullName evidence="1">(rape) hypothetical protein</fullName>
    </submittedName>
</protein>
<reference evidence="1" key="1">
    <citation type="submission" date="2021-01" db="EMBL/GenBank/DDBJ databases">
        <authorList>
            <consortium name="Genoscope - CEA"/>
            <person name="William W."/>
        </authorList>
    </citation>
    <scope>NUCLEOTIDE SEQUENCE</scope>
</reference>
<name>A0A816ZS82_BRANA</name>
<sequence length="127" mass="14570">MFHHGVNYSIANVFFPYKYILEQNGEQQYTITWNNLLFMAVDFSQGNHWVSYDLEVYLLEMAPERPSLECPGCTITTATSTISRYQSYIMCADPSWLNQLIQEEAVVDVAPDWDSSKPFNVVGSLEV</sequence>
<proteinExistence type="predicted"/>
<accession>A0A816ZS82</accession>